<accession>J6EY81</accession>
<dbReference type="SUPFAM" id="SSF56645">
    <property type="entry name" value="Acyl-CoA dehydrogenase NM domain-like"/>
    <property type="match status" value="1"/>
</dbReference>
<evidence type="ECO:0000256" key="1">
    <source>
        <dbReference type="ARBA" id="ARBA00001201"/>
    </source>
</evidence>
<evidence type="ECO:0000256" key="13">
    <source>
        <dbReference type="PIRNR" id="PIRNR000168"/>
    </source>
</evidence>
<dbReference type="OrthoDB" id="538336at2759"/>
<feature type="domain" description="Acyl-CoA oxidase/dehydrogenase middle" evidence="17">
    <location>
        <begin position="140"/>
        <end position="248"/>
    </location>
</feature>
<evidence type="ECO:0000256" key="4">
    <source>
        <dbReference type="ARBA" id="ARBA00004846"/>
    </source>
</evidence>
<dbReference type="FunFam" id="1.10.540.10:FF:000018">
    <property type="entry name" value="Acyl-coenzyme A oxidase"/>
    <property type="match status" value="1"/>
</dbReference>
<evidence type="ECO:0000256" key="7">
    <source>
        <dbReference type="ARBA" id="ARBA00022827"/>
    </source>
</evidence>
<dbReference type="InterPro" id="IPR037069">
    <property type="entry name" value="AcylCoA_DH/ox_N_sf"/>
</dbReference>
<dbReference type="InterPro" id="IPR046373">
    <property type="entry name" value="Acyl-CoA_Oxase/DH_mid-dom_sf"/>
</dbReference>
<dbReference type="AlphaFoldDB" id="J6EY81"/>
<evidence type="ECO:0000256" key="6">
    <source>
        <dbReference type="ARBA" id="ARBA00022630"/>
    </source>
</evidence>
<evidence type="ECO:0000256" key="10">
    <source>
        <dbReference type="ARBA" id="ARBA00023098"/>
    </source>
</evidence>
<evidence type="ECO:0000259" key="16">
    <source>
        <dbReference type="Pfam" id="PF01756"/>
    </source>
</evidence>
<evidence type="ECO:0000256" key="9">
    <source>
        <dbReference type="ARBA" id="ARBA00023002"/>
    </source>
</evidence>
<dbReference type="InterPro" id="IPR006091">
    <property type="entry name" value="Acyl-CoA_Oxase/DH_mid-dom"/>
</dbReference>
<comment type="pathway">
    <text evidence="4">Lipid metabolism; peroxisomal fatty acid beta-oxidation.</text>
</comment>
<dbReference type="GeneID" id="25984742"/>
<dbReference type="PANTHER" id="PTHR10909:SF352">
    <property type="entry name" value="ACYL-COENZYME A OXIDASE-LIKE PROTEIN"/>
    <property type="match status" value="1"/>
</dbReference>
<sequence length="707" mass="77945">MAFPRPKPTTERANPPFNVRKLAATMQGSEKSLKLKEKFMAEIARHPAFRNNDIHDLTKDEVRERTAEKFASMVYFFTSESIEAFQERMALISIADPAFWTRFGVHFGLFLGALRSNATPNQLSYWIEKGALGLNGVIGCFAMTELAHGSNVAGLETEAVYDHNSDEFVIHTPHLGATKWWIGGAASTCTHAAVFAQLIIDGKKHGVKTFVVQLRDTETFRLLPGVTIGDIGKKMGRDGIDNGYIQFTYVRVPRAHMLMKYTQVSRKGEVTEPPLAQLTYGALLGGRTSMVADSSNTAKKALTIAVRYAAVRRQFASEGKAVETQLLDYPIHQRRLLPFVAQAIAIGFTGQKLNAMYTDMTESLERLEPGDPSLMETIEKLKETHATSAGLKAFCTWACLDTIEKSRQTLGGHGYSAYSNLPAMYADFAVQCTWEGDNTILALQAGRALVSAYSAAVSGKKVAPGVAYLADPKTLSAKSDGSFSLADIQKAWECVAANAVKRAAAEYALFRKEGMNKHDAMERCSQARFIAAKLHTTGYIFKMFRAAVEEMEASPETDVLRTIAHLYGLWQIEELQGPFLKYGYLTGEQIDSISLKVNDLCLEVRQYAVPLIDSFALSDHIINSPLGKWDGAIYEAYFAQVQASNPLPKEHPYFTRLIKPLLDRQPGDLEDAGEEMGLDDEITSLAEASKQAIKAAKAAKAAKKQQK</sequence>
<dbReference type="KEGG" id="tasa:A1Q1_01228"/>
<name>J6EY81_TRIAS</name>
<comment type="catalytic activity">
    <reaction evidence="1">
        <text>a 2,3-saturated acyl-CoA + O2 = a (2E)-enoyl-CoA + H2O2</text>
        <dbReference type="Rhea" id="RHEA:38959"/>
        <dbReference type="ChEBI" id="CHEBI:15379"/>
        <dbReference type="ChEBI" id="CHEBI:16240"/>
        <dbReference type="ChEBI" id="CHEBI:58856"/>
        <dbReference type="ChEBI" id="CHEBI:65111"/>
        <dbReference type="EC" id="1.3.3.6"/>
    </reaction>
</comment>
<comment type="similarity">
    <text evidence="5 13">Belongs to the acyl-CoA oxidase family.</text>
</comment>
<dbReference type="InterPro" id="IPR012258">
    <property type="entry name" value="Acyl-CoA_oxidase"/>
</dbReference>
<feature type="domain" description="Acyl-coenzyme A oxidase N-terminal" evidence="18">
    <location>
        <begin position="18"/>
        <end position="129"/>
    </location>
</feature>
<feature type="binding site" evidence="15">
    <location>
        <position position="144"/>
    </location>
    <ligand>
        <name>FAD</name>
        <dbReference type="ChEBI" id="CHEBI:57692"/>
    </ligand>
</feature>
<dbReference type="InterPro" id="IPR055060">
    <property type="entry name" value="ACOX_C_alpha1"/>
</dbReference>
<dbReference type="Pfam" id="PF01756">
    <property type="entry name" value="ACOX"/>
    <property type="match status" value="1"/>
</dbReference>
<dbReference type="InterPro" id="IPR002655">
    <property type="entry name" value="Acyl-CoA_oxidase_C"/>
</dbReference>
<feature type="domain" description="Acyl-CoA oxidase C-terminal" evidence="16">
    <location>
        <begin position="485"/>
        <end position="662"/>
    </location>
</feature>
<dbReference type="VEuPathDB" id="FungiDB:A1Q1_01228"/>
<evidence type="ECO:0000256" key="2">
    <source>
        <dbReference type="ARBA" id="ARBA00001974"/>
    </source>
</evidence>
<dbReference type="GO" id="GO:0005504">
    <property type="term" value="F:fatty acid binding"/>
    <property type="evidence" value="ECO:0007669"/>
    <property type="project" value="TreeGrafter"/>
</dbReference>
<dbReference type="Pfam" id="PF22924">
    <property type="entry name" value="ACOX_C_alpha1"/>
    <property type="match status" value="1"/>
</dbReference>
<dbReference type="RefSeq" id="XP_014179776.1">
    <property type="nucleotide sequence ID" value="XM_014324301.1"/>
</dbReference>
<feature type="binding site" evidence="15">
    <location>
        <position position="183"/>
    </location>
    <ligand>
        <name>FAD</name>
        <dbReference type="ChEBI" id="CHEBI:57692"/>
    </ligand>
</feature>
<evidence type="ECO:0000256" key="3">
    <source>
        <dbReference type="ARBA" id="ARBA00004275"/>
    </source>
</evidence>
<comment type="subcellular location">
    <subcellularLocation>
        <location evidence="3">Peroxisome</location>
    </subcellularLocation>
</comment>
<gene>
    <name evidence="20" type="ORF">A1Q1_01228</name>
</gene>
<evidence type="ECO:0000256" key="12">
    <source>
        <dbReference type="ARBA" id="ARBA00063271"/>
    </source>
</evidence>
<dbReference type="EMBL" id="ALBS01000165">
    <property type="protein sequence ID" value="EJT49599.1"/>
    <property type="molecule type" value="Genomic_DNA"/>
</dbReference>
<evidence type="ECO:0000259" key="18">
    <source>
        <dbReference type="Pfam" id="PF14749"/>
    </source>
</evidence>
<dbReference type="PANTHER" id="PTHR10909">
    <property type="entry name" value="ELECTRON TRANSPORT OXIDOREDUCTASE"/>
    <property type="match status" value="1"/>
</dbReference>
<dbReference type="HOGENOM" id="CLU_014629_3_1_1"/>
<keyword evidence="8" id="KW-0276">Fatty acid metabolism</keyword>
<proteinExistence type="inferred from homology"/>
<dbReference type="GO" id="GO:0003997">
    <property type="term" value="F:acyl-CoA oxidase activity"/>
    <property type="evidence" value="ECO:0007669"/>
    <property type="project" value="UniProtKB-EC"/>
</dbReference>
<dbReference type="GO" id="GO:0055088">
    <property type="term" value="P:lipid homeostasis"/>
    <property type="evidence" value="ECO:0007669"/>
    <property type="project" value="TreeGrafter"/>
</dbReference>
<dbReference type="UniPathway" id="UPA00661"/>
<keyword evidence="11" id="KW-0576">Peroxisome</keyword>
<dbReference type="SUPFAM" id="SSF47203">
    <property type="entry name" value="Acyl-CoA dehydrogenase C-terminal domain-like"/>
    <property type="match status" value="2"/>
</dbReference>
<dbReference type="GO" id="GO:0071949">
    <property type="term" value="F:FAD binding"/>
    <property type="evidence" value="ECO:0007669"/>
    <property type="project" value="InterPro"/>
</dbReference>
<dbReference type="Gene3D" id="1.10.540.10">
    <property type="entry name" value="Acyl-CoA dehydrogenase/oxidase, N-terminal domain"/>
    <property type="match status" value="1"/>
</dbReference>
<dbReference type="FunFam" id="1.20.140.10:FF:000013">
    <property type="entry name" value="Acyl-coenzyme A oxidase"/>
    <property type="match status" value="1"/>
</dbReference>
<organism evidence="20 21">
    <name type="scientific">Trichosporon asahii var. asahii (strain ATCC 90039 / CBS 2479 / JCM 2466 / KCTC 7840 / NBRC 103889/ NCYC 2677 / UAMH 7654)</name>
    <name type="common">Yeast</name>
    <dbReference type="NCBI Taxonomy" id="1186058"/>
    <lineage>
        <taxon>Eukaryota</taxon>
        <taxon>Fungi</taxon>
        <taxon>Dikarya</taxon>
        <taxon>Basidiomycota</taxon>
        <taxon>Agaricomycotina</taxon>
        <taxon>Tremellomycetes</taxon>
        <taxon>Trichosporonales</taxon>
        <taxon>Trichosporonaceae</taxon>
        <taxon>Trichosporon</taxon>
    </lineage>
</organism>
<comment type="caution">
    <text evidence="20">The sequence shown here is derived from an EMBL/GenBank/DDBJ whole genome shotgun (WGS) entry which is preliminary data.</text>
</comment>
<feature type="active site" description="Proton acceptor" evidence="14">
    <location>
        <position position="435"/>
    </location>
</feature>
<dbReference type="FunFam" id="1.20.140.10:FF:000015">
    <property type="entry name" value="Acyl-coenzyme A oxidase"/>
    <property type="match status" value="1"/>
</dbReference>
<evidence type="ECO:0000256" key="11">
    <source>
        <dbReference type="ARBA" id="ARBA00023140"/>
    </source>
</evidence>
<evidence type="ECO:0000256" key="8">
    <source>
        <dbReference type="ARBA" id="ARBA00022832"/>
    </source>
</evidence>
<reference evidence="20 21" key="1">
    <citation type="journal article" date="2012" name="Eukaryot. Cell">
        <title>Draft genome sequence of CBS 2479, the standard type strain of Trichosporon asahii.</title>
        <authorList>
            <person name="Yang R.Y."/>
            <person name="Li H.T."/>
            <person name="Zhu H."/>
            <person name="Zhou G.P."/>
            <person name="Wang M."/>
            <person name="Wang L."/>
        </authorList>
    </citation>
    <scope>NUCLEOTIDE SEQUENCE [LARGE SCALE GENOMIC DNA]</scope>
    <source>
        <strain evidence="21">ATCC 90039 / CBS 2479 / JCM 2466 / KCTC 7840 / NCYC 2677 / UAMH 7654</strain>
    </source>
</reference>
<feature type="domain" description="Acyl-CoA oxidase C-alpha1" evidence="19">
    <location>
        <begin position="280"/>
        <end position="450"/>
    </location>
</feature>
<dbReference type="Pfam" id="PF02770">
    <property type="entry name" value="Acyl-CoA_dh_M"/>
    <property type="match status" value="1"/>
</dbReference>
<dbReference type="Gene3D" id="1.20.140.10">
    <property type="entry name" value="Butyryl-CoA Dehydrogenase, subunit A, domain 3"/>
    <property type="match status" value="2"/>
</dbReference>
<dbReference type="GO" id="GO:0005777">
    <property type="term" value="C:peroxisome"/>
    <property type="evidence" value="ECO:0007669"/>
    <property type="project" value="UniProtKB-SubCell"/>
</dbReference>
<evidence type="ECO:0000259" key="19">
    <source>
        <dbReference type="Pfam" id="PF22924"/>
    </source>
</evidence>
<dbReference type="Proteomes" id="UP000002748">
    <property type="component" value="Unassembled WGS sequence"/>
</dbReference>
<dbReference type="InterPro" id="IPR029320">
    <property type="entry name" value="Acyl-CoA_ox_N"/>
</dbReference>
<keyword evidence="9" id="KW-0560">Oxidoreductase</keyword>
<comment type="cofactor">
    <cofactor evidence="2">
        <name>FAD</name>
        <dbReference type="ChEBI" id="CHEBI:57692"/>
    </cofactor>
</comment>
<protein>
    <recommendedName>
        <fullName evidence="13">Acyl-coenzyme A oxidase</fullName>
    </recommendedName>
</protein>
<dbReference type="PIRSF" id="PIRSF000168">
    <property type="entry name" value="Acyl-CoA_oxidase"/>
    <property type="match status" value="1"/>
</dbReference>
<evidence type="ECO:0000259" key="17">
    <source>
        <dbReference type="Pfam" id="PF02770"/>
    </source>
</evidence>
<evidence type="ECO:0000313" key="20">
    <source>
        <dbReference type="EMBL" id="EJT49599.1"/>
    </source>
</evidence>
<dbReference type="Gene3D" id="2.40.110.10">
    <property type="entry name" value="Butyryl-CoA Dehydrogenase, subunit A, domain 2"/>
    <property type="match status" value="1"/>
</dbReference>
<comment type="subunit">
    <text evidence="12">Heteropentamer composed of five different subunits.</text>
</comment>
<dbReference type="InterPro" id="IPR036250">
    <property type="entry name" value="AcylCo_DH-like_C"/>
</dbReference>
<dbReference type="InterPro" id="IPR009100">
    <property type="entry name" value="AcylCoA_DH/oxidase_NM_dom_sf"/>
</dbReference>
<evidence type="ECO:0000256" key="14">
    <source>
        <dbReference type="PIRSR" id="PIRSR000168-1"/>
    </source>
</evidence>
<evidence type="ECO:0000256" key="15">
    <source>
        <dbReference type="PIRSR" id="PIRSR000168-2"/>
    </source>
</evidence>
<dbReference type="GO" id="GO:0033540">
    <property type="term" value="P:fatty acid beta-oxidation using acyl-CoA oxidase"/>
    <property type="evidence" value="ECO:0007669"/>
    <property type="project" value="UniProtKB-UniPathway"/>
</dbReference>
<keyword evidence="10" id="KW-0443">Lipid metabolism</keyword>
<keyword evidence="6 13" id="KW-0285">Flavoprotein</keyword>
<evidence type="ECO:0000256" key="5">
    <source>
        <dbReference type="ARBA" id="ARBA00006288"/>
    </source>
</evidence>
<keyword evidence="7 13" id="KW-0274">FAD</keyword>
<dbReference type="Pfam" id="PF14749">
    <property type="entry name" value="Acyl-CoA_ox_N"/>
    <property type="match status" value="1"/>
</dbReference>
<evidence type="ECO:0000313" key="21">
    <source>
        <dbReference type="Proteomes" id="UP000002748"/>
    </source>
</evidence>
<dbReference type="FunFam" id="2.40.110.10:FF:000003">
    <property type="entry name" value="Acyl-coenzyme A oxidase"/>
    <property type="match status" value="1"/>
</dbReference>